<dbReference type="SMART" id="SM00228">
    <property type="entry name" value="PDZ"/>
    <property type="match status" value="2"/>
</dbReference>
<dbReference type="GO" id="GO:0016323">
    <property type="term" value="C:basolateral plasma membrane"/>
    <property type="evidence" value="ECO:0007669"/>
    <property type="project" value="TreeGrafter"/>
</dbReference>
<feature type="domain" description="PDZ" evidence="4">
    <location>
        <begin position="130"/>
        <end position="200"/>
    </location>
</feature>
<dbReference type="PANTHER" id="PTHR23119">
    <property type="entry name" value="DISCS LARGE"/>
    <property type="match status" value="1"/>
</dbReference>
<evidence type="ECO:0000256" key="2">
    <source>
        <dbReference type="ARBA" id="ARBA00023136"/>
    </source>
</evidence>
<dbReference type="SUPFAM" id="SSF50156">
    <property type="entry name" value="PDZ domain-like"/>
    <property type="match status" value="2"/>
</dbReference>
<feature type="domain" description="PDZ" evidence="4">
    <location>
        <begin position="400"/>
        <end position="491"/>
    </location>
</feature>
<dbReference type="InterPro" id="IPR036034">
    <property type="entry name" value="PDZ_sf"/>
</dbReference>
<dbReference type="GO" id="GO:0098609">
    <property type="term" value="P:cell-cell adhesion"/>
    <property type="evidence" value="ECO:0007669"/>
    <property type="project" value="TreeGrafter"/>
</dbReference>
<evidence type="ECO:0000313" key="5">
    <source>
        <dbReference type="EMBL" id="CAH0099523.1"/>
    </source>
</evidence>
<accession>A0A8J2WCW4</accession>
<dbReference type="PANTHER" id="PTHR23119:SF51">
    <property type="entry name" value="DISKS LARGE 1 TUMOR SUPPRESSOR PROTEIN"/>
    <property type="match status" value="1"/>
</dbReference>
<gene>
    <name evidence="5" type="ORF">DGAL_LOCUS1663</name>
</gene>
<dbReference type="GO" id="GO:0043113">
    <property type="term" value="P:receptor clustering"/>
    <property type="evidence" value="ECO:0007669"/>
    <property type="project" value="TreeGrafter"/>
</dbReference>
<dbReference type="OrthoDB" id="6022242at2759"/>
<reference evidence="5" key="1">
    <citation type="submission" date="2021-11" db="EMBL/GenBank/DDBJ databases">
        <authorList>
            <person name="Schell T."/>
        </authorList>
    </citation>
    <scope>NUCLEOTIDE SEQUENCE</scope>
    <source>
        <strain evidence="5">M5</strain>
    </source>
</reference>
<dbReference type="PROSITE" id="PS50106">
    <property type="entry name" value="PDZ"/>
    <property type="match status" value="2"/>
</dbReference>
<keyword evidence="2" id="KW-0472">Membrane</keyword>
<name>A0A8J2WCW4_9CRUS</name>
<dbReference type="EMBL" id="CAKKLH010000021">
    <property type="protein sequence ID" value="CAH0099523.1"/>
    <property type="molecule type" value="Genomic_DNA"/>
</dbReference>
<feature type="compositionally biased region" description="Pro residues" evidence="3">
    <location>
        <begin position="61"/>
        <end position="70"/>
    </location>
</feature>
<dbReference type="GO" id="GO:0097120">
    <property type="term" value="P:receptor localization to synapse"/>
    <property type="evidence" value="ECO:0007669"/>
    <property type="project" value="TreeGrafter"/>
</dbReference>
<feature type="region of interest" description="Disordered" evidence="3">
    <location>
        <begin position="569"/>
        <end position="602"/>
    </location>
</feature>
<dbReference type="InterPro" id="IPR001478">
    <property type="entry name" value="PDZ"/>
</dbReference>
<feature type="compositionally biased region" description="Acidic residues" evidence="3">
    <location>
        <begin position="583"/>
        <end position="595"/>
    </location>
</feature>
<proteinExistence type="predicted"/>
<protein>
    <recommendedName>
        <fullName evidence="4">PDZ domain-containing protein</fullName>
    </recommendedName>
</protein>
<keyword evidence="6" id="KW-1185">Reference proteome</keyword>
<feature type="region of interest" description="Disordered" evidence="3">
    <location>
        <begin position="58"/>
        <end position="82"/>
    </location>
</feature>
<dbReference type="Gene3D" id="2.30.42.10">
    <property type="match status" value="2"/>
</dbReference>
<comment type="caution">
    <text evidence="5">The sequence shown here is derived from an EMBL/GenBank/DDBJ whole genome shotgun (WGS) entry which is preliminary data.</text>
</comment>
<evidence type="ECO:0000256" key="1">
    <source>
        <dbReference type="ARBA" id="ARBA00004370"/>
    </source>
</evidence>
<dbReference type="GO" id="GO:0019901">
    <property type="term" value="F:protein kinase binding"/>
    <property type="evidence" value="ECO:0007669"/>
    <property type="project" value="TreeGrafter"/>
</dbReference>
<dbReference type="AlphaFoldDB" id="A0A8J2WCW4"/>
<dbReference type="Proteomes" id="UP000789390">
    <property type="component" value="Unassembled WGS sequence"/>
</dbReference>
<feature type="compositionally biased region" description="Low complexity" evidence="3">
    <location>
        <begin position="243"/>
        <end position="265"/>
    </location>
</feature>
<dbReference type="CDD" id="cd06671">
    <property type="entry name" value="PDZ7_MUPP1-PD6_PATJ-like"/>
    <property type="match status" value="1"/>
</dbReference>
<dbReference type="GO" id="GO:0030054">
    <property type="term" value="C:cell junction"/>
    <property type="evidence" value="ECO:0007669"/>
    <property type="project" value="TreeGrafter"/>
</dbReference>
<sequence length="625" mass="65586">MNEILKILKKNRFDGMAEEDTISTVLPVVGVVKVVAAAAAAHSEDEYLYQVQDPSTLLNLLPPPPLPQTEPPDTDSSESEMPNPLLVNVATERLLLGSTSSTSGVLAFDHHHHPGGVSEGGPLPSALERTVRIKKGGDPLGINVEVVDGGASGVLVTSVAKGGAVHRDGRIRTGDFLVSVNHETMRFATNAQARAILRRTQLVSTDVSIVYIPAGDAAIYRQTTLMTLQLAQDMDSNASVVKPSSSSFTTTTTMTSSPSVTVPSPRIDPEVEDIVKSTLPPGGGVVGAVGSTALDEYQTDGGQLDEELTLSEETHELGAAVQVGGDSLPASKRVESPQPLPIDPEVLQQELTNVSSTNSTTISQVANPSAKATGNGTAAATNGTSGMMAIYSRHWGPERSVVILRDPAKSLGISIVGGKVDVASGSGAPITGIFIKNVLPESPAGRTGQLRTGDRILDVDGEDLREASHERAVEVIRKAGNRVTFLVQSLVDFEQDQNGLTATGSLTPSVNSRYQSEGALTPTTDAEHLTPLPSLLNGDMSQSSTIELPKVAPGGLEPCETPLPEVIQTGFVPKPVPTRQMTEDNEEEEDDDDGDTQGRTMTAAGMEIERASAGNVKTQFGGKIV</sequence>
<dbReference type="Pfam" id="PF00595">
    <property type="entry name" value="PDZ"/>
    <property type="match status" value="2"/>
</dbReference>
<evidence type="ECO:0000259" key="4">
    <source>
        <dbReference type="PROSITE" id="PS50106"/>
    </source>
</evidence>
<comment type="subcellular location">
    <subcellularLocation>
        <location evidence="1">Membrane</location>
    </subcellularLocation>
</comment>
<organism evidence="5 6">
    <name type="scientific">Daphnia galeata</name>
    <dbReference type="NCBI Taxonomy" id="27404"/>
    <lineage>
        <taxon>Eukaryota</taxon>
        <taxon>Metazoa</taxon>
        <taxon>Ecdysozoa</taxon>
        <taxon>Arthropoda</taxon>
        <taxon>Crustacea</taxon>
        <taxon>Branchiopoda</taxon>
        <taxon>Diplostraca</taxon>
        <taxon>Cladocera</taxon>
        <taxon>Anomopoda</taxon>
        <taxon>Daphniidae</taxon>
        <taxon>Daphnia</taxon>
    </lineage>
</organism>
<evidence type="ECO:0000313" key="6">
    <source>
        <dbReference type="Proteomes" id="UP000789390"/>
    </source>
</evidence>
<dbReference type="GO" id="GO:0045197">
    <property type="term" value="P:establishment or maintenance of epithelial cell apical/basal polarity"/>
    <property type="evidence" value="ECO:0007669"/>
    <property type="project" value="TreeGrafter"/>
</dbReference>
<feature type="region of interest" description="Disordered" evidence="3">
    <location>
        <begin position="243"/>
        <end position="266"/>
    </location>
</feature>
<dbReference type="InterPro" id="IPR050614">
    <property type="entry name" value="Synaptic_Scaffolding_LAP-MAGUK"/>
</dbReference>
<evidence type="ECO:0000256" key="3">
    <source>
        <dbReference type="SAM" id="MobiDB-lite"/>
    </source>
</evidence>
<dbReference type="CDD" id="cd06670">
    <property type="entry name" value="PDZ6_MUPP1-like"/>
    <property type="match status" value="1"/>
</dbReference>